<dbReference type="PANTHER" id="PTHR45947:SF3">
    <property type="entry name" value="SULFOQUINOVOSYL TRANSFERASE SQD2"/>
    <property type="match status" value="1"/>
</dbReference>
<dbReference type="PANTHER" id="PTHR45947">
    <property type="entry name" value="SULFOQUINOVOSYL TRANSFERASE SQD2"/>
    <property type="match status" value="1"/>
</dbReference>
<evidence type="ECO:0000313" key="2">
    <source>
        <dbReference type="EMBL" id="TDR52213.1"/>
    </source>
</evidence>
<evidence type="ECO:0000313" key="3">
    <source>
        <dbReference type="Proteomes" id="UP000295558"/>
    </source>
</evidence>
<reference evidence="2 3" key="1">
    <citation type="submission" date="2019-03" db="EMBL/GenBank/DDBJ databases">
        <title>Genomic Encyclopedia of Type Strains, Phase III (KMG-III): the genomes of soil and plant-associated and newly described type strains.</title>
        <authorList>
            <person name="Whitman W."/>
        </authorList>
    </citation>
    <scope>NUCLEOTIDE SEQUENCE [LARGE SCALE GENOMIC DNA]</scope>
    <source>
        <strain evidence="2 3">CECT 7972</strain>
    </source>
</reference>
<proteinExistence type="predicted"/>
<dbReference type="Pfam" id="PF13439">
    <property type="entry name" value="Glyco_transf_4"/>
    <property type="match status" value="1"/>
</dbReference>
<dbReference type="STRING" id="1265846.PROCOU_09901"/>
<dbReference type="SUPFAM" id="SSF53756">
    <property type="entry name" value="UDP-Glycosyltransferase/glycogen phosphorylase"/>
    <property type="match status" value="1"/>
</dbReference>
<protein>
    <submittedName>
        <fullName evidence="2">Glycosyltransferase involved in cell wall biosynthesis</fullName>
    </submittedName>
</protein>
<keyword evidence="2" id="KW-0808">Transferase</keyword>
<dbReference type="OrthoDB" id="9813214at2"/>
<dbReference type="GO" id="GO:0016758">
    <property type="term" value="F:hexosyltransferase activity"/>
    <property type="evidence" value="ECO:0007669"/>
    <property type="project" value="TreeGrafter"/>
</dbReference>
<dbReference type="Gene3D" id="3.40.50.2000">
    <property type="entry name" value="Glycogen Phosphorylase B"/>
    <property type="match status" value="2"/>
</dbReference>
<organism evidence="2 3">
    <name type="scientific">Listeria rocourtiae</name>
    <dbReference type="NCBI Taxonomy" id="647910"/>
    <lineage>
        <taxon>Bacteria</taxon>
        <taxon>Bacillati</taxon>
        <taxon>Bacillota</taxon>
        <taxon>Bacilli</taxon>
        <taxon>Bacillales</taxon>
        <taxon>Listeriaceae</taxon>
        <taxon>Listeria</taxon>
    </lineage>
</organism>
<accession>A0A4R6ZIV3</accession>
<dbReference type="InterPro" id="IPR028098">
    <property type="entry name" value="Glyco_trans_4-like_N"/>
</dbReference>
<evidence type="ECO:0000259" key="1">
    <source>
        <dbReference type="Pfam" id="PF13439"/>
    </source>
</evidence>
<keyword evidence="3" id="KW-1185">Reference proteome</keyword>
<dbReference type="RefSeq" id="WP_133620850.1">
    <property type="nucleotide sequence ID" value="NZ_JAASUO010000010.1"/>
</dbReference>
<sequence length="376" mass="44268">MKQIIVLSSVHPWNDSRIYHKEVQTLLDTGYQVDYYAIEGVHDVTLQHPHLTVTLLPRRNLAARFLTWCYFLREIKRKQPDAVHLHDPELLCLVPRIKKMTRAKIVFDMHEDFPSALKSKRIKGISMPDWCIKNIARYEKKRLTQVDAILFAEEYYKEHYLDIATKKEDVLNYPFLKEELDVSSKFELTTLVYAGAIHEIRGFKEMLEVARILKQRGHIFQLLIIGQVPEHLWEWSADFLEKNNMVHYVKLTGRMDLETLNQYYEKSDIGLALLHPEPNYLKSLPTKLFEYMSFGLPYVASDFPLWRKLMEDSGSGVPVDVRDVSKVADAIEILLNEQETYVKCMENGREAHVSQFNWQYEAKKLLQAYELLFERI</sequence>
<dbReference type="CDD" id="cd03794">
    <property type="entry name" value="GT4_WbuB-like"/>
    <property type="match status" value="1"/>
</dbReference>
<feature type="domain" description="Glycosyltransferase subfamily 4-like N-terminal" evidence="1">
    <location>
        <begin position="24"/>
        <end position="162"/>
    </location>
</feature>
<dbReference type="Proteomes" id="UP000295558">
    <property type="component" value="Unassembled WGS sequence"/>
</dbReference>
<comment type="caution">
    <text evidence="2">The sequence shown here is derived from an EMBL/GenBank/DDBJ whole genome shotgun (WGS) entry which is preliminary data.</text>
</comment>
<name>A0A4R6ZIV3_9LIST</name>
<gene>
    <name evidence="2" type="ORF">DFP96_109103</name>
</gene>
<dbReference type="EMBL" id="SNZK01000009">
    <property type="protein sequence ID" value="TDR52213.1"/>
    <property type="molecule type" value="Genomic_DNA"/>
</dbReference>
<dbReference type="InterPro" id="IPR050194">
    <property type="entry name" value="Glycosyltransferase_grp1"/>
</dbReference>
<dbReference type="AlphaFoldDB" id="A0A4R6ZIV3"/>
<dbReference type="Pfam" id="PF13692">
    <property type="entry name" value="Glyco_trans_1_4"/>
    <property type="match status" value="1"/>
</dbReference>